<gene>
    <name evidence="4" type="ORF">R4146_04255</name>
</gene>
<evidence type="ECO:0000313" key="5">
    <source>
        <dbReference type="Proteomes" id="UP001370590"/>
    </source>
</evidence>
<dbReference type="InterPro" id="IPR006015">
    <property type="entry name" value="Universal_stress_UspA"/>
</dbReference>
<comment type="similarity">
    <text evidence="1 2">Belongs to the universal stress protein A family.</text>
</comment>
<dbReference type="PRINTS" id="PR01438">
    <property type="entry name" value="UNVRSLSTRESS"/>
</dbReference>
<dbReference type="CDD" id="cd00293">
    <property type="entry name" value="USP-like"/>
    <property type="match status" value="1"/>
</dbReference>
<evidence type="ECO:0000256" key="2">
    <source>
        <dbReference type="PIRNR" id="PIRNR006276"/>
    </source>
</evidence>
<dbReference type="Gene3D" id="3.40.50.620">
    <property type="entry name" value="HUPs"/>
    <property type="match status" value="1"/>
</dbReference>
<comment type="subcellular location">
    <subcellularLocation>
        <location evidence="2">Cytoplasm</location>
    </subcellularLocation>
</comment>
<sequence>MLTKYENILVPVDGSKEAKLAFNKAVEVAKNNGSAIHMVHVIDTRAFQNISSFDSSMIDEATDNVKKTLDEYLKQANDAGVTNIDYSIEYGAPKVVIAKEMPKRYHTDVIVMGATGLSAFERLVMGSVTDYVSKYAPCDVLIVRTDASNQASQN</sequence>
<reference evidence="4 5" key="1">
    <citation type="submission" date="2023-10" db="EMBL/GenBank/DDBJ databases">
        <title>Nicoliella lavandulae sp. nov. isolated from Lavandula angustifolia flowers.</title>
        <authorList>
            <person name="Alcantara C."/>
            <person name="Zuniga M."/>
            <person name="Landete J.M."/>
            <person name="Monedero V."/>
        </authorList>
    </citation>
    <scope>NUCLEOTIDE SEQUENCE [LARGE SCALE GENOMIC DNA]</scope>
    <source>
        <strain evidence="4 5">Es01</strain>
    </source>
</reference>
<proteinExistence type="inferred from homology"/>
<dbReference type="InterPro" id="IPR014729">
    <property type="entry name" value="Rossmann-like_a/b/a_fold"/>
</dbReference>
<dbReference type="InterPro" id="IPR006016">
    <property type="entry name" value="UspA"/>
</dbReference>
<evidence type="ECO:0000259" key="3">
    <source>
        <dbReference type="Pfam" id="PF00582"/>
    </source>
</evidence>
<dbReference type="PANTHER" id="PTHR46268:SF6">
    <property type="entry name" value="UNIVERSAL STRESS PROTEIN UP12"/>
    <property type="match status" value="1"/>
</dbReference>
<dbReference type="Proteomes" id="UP001370590">
    <property type="component" value="Unassembled WGS sequence"/>
</dbReference>
<name>A0ABU8SKD8_9LACO</name>
<dbReference type="EMBL" id="JAWMWH010000001">
    <property type="protein sequence ID" value="MEJ6400382.1"/>
    <property type="molecule type" value="Genomic_DNA"/>
</dbReference>
<dbReference type="RefSeq" id="WP_339960193.1">
    <property type="nucleotide sequence ID" value="NZ_JAWMWH010000001.1"/>
</dbReference>
<dbReference type="PIRSF" id="PIRSF006276">
    <property type="entry name" value="UspA"/>
    <property type="match status" value="1"/>
</dbReference>
<protein>
    <recommendedName>
        <fullName evidence="2">Universal stress protein</fullName>
    </recommendedName>
</protein>
<evidence type="ECO:0000256" key="1">
    <source>
        <dbReference type="ARBA" id="ARBA00008791"/>
    </source>
</evidence>
<organism evidence="4 5">
    <name type="scientific">Nicoliella lavandulae</name>
    <dbReference type="NCBI Taxonomy" id="3082954"/>
    <lineage>
        <taxon>Bacteria</taxon>
        <taxon>Bacillati</taxon>
        <taxon>Bacillota</taxon>
        <taxon>Bacilli</taxon>
        <taxon>Lactobacillales</taxon>
        <taxon>Lactobacillaceae</taxon>
        <taxon>Nicoliella</taxon>
    </lineage>
</organism>
<dbReference type="Pfam" id="PF00582">
    <property type="entry name" value="Usp"/>
    <property type="match status" value="1"/>
</dbReference>
<evidence type="ECO:0000313" key="4">
    <source>
        <dbReference type="EMBL" id="MEJ6400382.1"/>
    </source>
</evidence>
<keyword evidence="5" id="KW-1185">Reference proteome</keyword>
<dbReference type="PANTHER" id="PTHR46268">
    <property type="entry name" value="STRESS RESPONSE PROTEIN NHAX"/>
    <property type="match status" value="1"/>
</dbReference>
<keyword evidence="2" id="KW-0963">Cytoplasm</keyword>
<dbReference type="SUPFAM" id="SSF52402">
    <property type="entry name" value="Adenine nucleotide alpha hydrolases-like"/>
    <property type="match status" value="1"/>
</dbReference>
<comment type="caution">
    <text evidence="4">The sequence shown here is derived from an EMBL/GenBank/DDBJ whole genome shotgun (WGS) entry which is preliminary data.</text>
</comment>
<feature type="domain" description="UspA" evidence="3">
    <location>
        <begin position="5"/>
        <end position="144"/>
    </location>
</feature>
<accession>A0ABU8SKD8</accession>